<keyword evidence="11" id="KW-0869">Chloride channel</keyword>
<evidence type="ECO:0000256" key="15">
    <source>
        <dbReference type="ARBA" id="ARBA00023286"/>
    </source>
</evidence>
<evidence type="ECO:0000313" key="21">
    <source>
        <dbReference type="EMBL" id="KAI2651012.1"/>
    </source>
</evidence>
<proteinExistence type="predicted"/>
<dbReference type="PRINTS" id="PR01079">
    <property type="entry name" value="GABAARALPHA"/>
</dbReference>
<keyword evidence="10 21" id="KW-0675">Receptor</keyword>
<feature type="domain" description="Neurotransmitter-gated ion-channel transmembrane" evidence="20">
    <location>
        <begin position="90"/>
        <end position="119"/>
    </location>
</feature>
<evidence type="ECO:0000256" key="4">
    <source>
        <dbReference type="ARBA" id="ARBA00022729"/>
    </source>
</evidence>
<evidence type="ECO:0000256" key="3">
    <source>
        <dbReference type="ARBA" id="ARBA00022692"/>
    </source>
</evidence>
<evidence type="ECO:0000256" key="16">
    <source>
        <dbReference type="ARBA" id="ARBA00023303"/>
    </source>
</evidence>
<evidence type="ECO:0000256" key="11">
    <source>
        <dbReference type="ARBA" id="ARBA00023173"/>
    </source>
</evidence>
<keyword evidence="14" id="KW-0628">Postsynaptic cell membrane</keyword>
<dbReference type="InterPro" id="IPR038050">
    <property type="entry name" value="Neuro_actylchol_rec"/>
</dbReference>
<keyword evidence="16" id="KW-0407">Ion channel</keyword>
<evidence type="ECO:0000313" key="22">
    <source>
        <dbReference type="Proteomes" id="UP000830375"/>
    </source>
</evidence>
<evidence type="ECO:0000256" key="7">
    <source>
        <dbReference type="ARBA" id="ARBA00023065"/>
    </source>
</evidence>
<dbReference type="Gene3D" id="2.70.170.10">
    <property type="entry name" value="Neurotransmitter-gated ion-channel ligand-binding domain"/>
    <property type="match status" value="1"/>
</dbReference>
<feature type="domain" description="Neurotransmitter-gated ion-channel ligand-binding" evidence="19">
    <location>
        <begin position="1"/>
        <end position="83"/>
    </location>
</feature>
<keyword evidence="3 18" id="KW-0812">Transmembrane</keyword>
<dbReference type="Pfam" id="PF02932">
    <property type="entry name" value="Neur_chan_memb"/>
    <property type="match status" value="1"/>
</dbReference>
<keyword evidence="9" id="KW-1015">Disulfide bond</keyword>
<comment type="caution">
    <text evidence="21">The sequence shown here is derived from an EMBL/GenBank/DDBJ whole genome shotgun (WGS) entry which is preliminary data.</text>
</comment>
<dbReference type="Proteomes" id="UP000830375">
    <property type="component" value="Unassembled WGS sequence"/>
</dbReference>
<accession>A0ABQ8LM26</accession>
<evidence type="ECO:0000259" key="19">
    <source>
        <dbReference type="Pfam" id="PF02931"/>
    </source>
</evidence>
<dbReference type="InterPro" id="IPR006202">
    <property type="entry name" value="Neur_chan_lig-bd"/>
</dbReference>
<reference evidence="21 22" key="1">
    <citation type="submission" date="2022-01" db="EMBL/GenBank/DDBJ databases">
        <title>A high-quality chromosome-level genome assembly of rohu carp, Labeo rohita.</title>
        <authorList>
            <person name="Arick M.A. II"/>
            <person name="Hsu C.-Y."/>
            <person name="Magbanua Z."/>
            <person name="Pechanova O."/>
            <person name="Grover C."/>
            <person name="Miller E."/>
            <person name="Thrash A."/>
            <person name="Ezzel L."/>
            <person name="Alam S."/>
            <person name="Benzie J."/>
            <person name="Hamilton M."/>
            <person name="Karsi A."/>
            <person name="Lawrence M.L."/>
            <person name="Peterson D.G."/>
        </authorList>
    </citation>
    <scope>NUCLEOTIDE SEQUENCE [LARGE SCALE GENOMIC DNA]</scope>
    <source>
        <strain evidence="22">BAU-BD-2019</strain>
        <tissue evidence="21">Blood</tissue>
    </source>
</reference>
<dbReference type="InterPro" id="IPR006029">
    <property type="entry name" value="Neurotrans-gated_channel_TM"/>
</dbReference>
<keyword evidence="13" id="KW-0868">Chloride</keyword>
<dbReference type="PRINTS" id="PR00253">
    <property type="entry name" value="GABAARECEPTR"/>
</dbReference>
<keyword evidence="15" id="KW-1071">Ligand-gated ion channel</keyword>
<gene>
    <name evidence="21" type="ORF">H4Q32_019008</name>
</gene>
<keyword evidence="6" id="KW-0770">Synapse</keyword>
<keyword evidence="8 18" id="KW-0472">Membrane</keyword>
<evidence type="ECO:0000256" key="1">
    <source>
        <dbReference type="ARBA" id="ARBA00022448"/>
    </source>
</evidence>
<dbReference type="SUPFAM" id="SSF63712">
    <property type="entry name" value="Nicotinic receptor ligand binding domain-like"/>
    <property type="match status" value="1"/>
</dbReference>
<dbReference type="InterPro" id="IPR001390">
    <property type="entry name" value="GABAAa_rcpt"/>
</dbReference>
<evidence type="ECO:0000256" key="8">
    <source>
        <dbReference type="ARBA" id="ARBA00023136"/>
    </source>
</evidence>
<dbReference type="Pfam" id="PF02931">
    <property type="entry name" value="Neur_chan_LBD"/>
    <property type="match status" value="1"/>
</dbReference>
<sequence>MHLEDFPMDAHACPLKFGSYAYTNNEVVYIWTADDEKSVSVAPDGSRLNQYDLLGHVIGKETISSSTGEYVVMTTYFHLKRKIGYFVIQTYLPCIMTVILSQVSFWLNRESVPARTVFGELSFRLFTNAQMCSTSNPANNTSSVKLLFTL</sequence>
<dbReference type="InterPro" id="IPR036719">
    <property type="entry name" value="Neuro-gated_channel_TM_sf"/>
</dbReference>
<dbReference type="InterPro" id="IPR006201">
    <property type="entry name" value="Neur_channel"/>
</dbReference>
<organism evidence="21 22">
    <name type="scientific">Labeo rohita</name>
    <name type="common">Indian major carp</name>
    <name type="synonym">Cyprinus rohita</name>
    <dbReference type="NCBI Taxonomy" id="84645"/>
    <lineage>
        <taxon>Eukaryota</taxon>
        <taxon>Metazoa</taxon>
        <taxon>Chordata</taxon>
        <taxon>Craniata</taxon>
        <taxon>Vertebrata</taxon>
        <taxon>Euteleostomi</taxon>
        <taxon>Actinopterygii</taxon>
        <taxon>Neopterygii</taxon>
        <taxon>Teleostei</taxon>
        <taxon>Ostariophysi</taxon>
        <taxon>Cypriniformes</taxon>
        <taxon>Cyprinidae</taxon>
        <taxon>Labeoninae</taxon>
        <taxon>Labeonini</taxon>
        <taxon>Labeo</taxon>
    </lineage>
</organism>
<feature type="transmembrane region" description="Helical" evidence="18">
    <location>
        <begin position="83"/>
        <end position="107"/>
    </location>
</feature>
<dbReference type="Gene3D" id="1.20.58.390">
    <property type="entry name" value="Neurotransmitter-gated ion-channel transmembrane domain"/>
    <property type="match status" value="1"/>
</dbReference>
<evidence type="ECO:0000256" key="14">
    <source>
        <dbReference type="ARBA" id="ARBA00023257"/>
    </source>
</evidence>
<protein>
    <submittedName>
        <fullName evidence="21">Gamma-aminobutyric acid receptor subunit alpha-2</fullName>
    </submittedName>
</protein>
<keyword evidence="2" id="KW-1003">Cell membrane</keyword>
<keyword evidence="4" id="KW-0732">Signal</keyword>
<dbReference type="InterPro" id="IPR036734">
    <property type="entry name" value="Neur_chan_lig-bd_sf"/>
</dbReference>
<evidence type="ECO:0000256" key="12">
    <source>
        <dbReference type="ARBA" id="ARBA00023180"/>
    </source>
</evidence>
<evidence type="ECO:0000256" key="10">
    <source>
        <dbReference type="ARBA" id="ARBA00023170"/>
    </source>
</evidence>
<dbReference type="EMBL" id="JACTAM010000021">
    <property type="protein sequence ID" value="KAI2651012.1"/>
    <property type="molecule type" value="Genomic_DNA"/>
</dbReference>
<evidence type="ECO:0000259" key="20">
    <source>
        <dbReference type="Pfam" id="PF02932"/>
    </source>
</evidence>
<evidence type="ECO:0000256" key="6">
    <source>
        <dbReference type="ARBA" id="ARBA00023018"/>
    </source>
</evidence>
<keyword evidence="12" id="KW-0325">Glycoprotein</keyword>
<keyword evidence="7" id="KW-0406">Ion transport</keyword>
<evidence type="ECO:0000256" key="18">
    <source>
        <dbReference type="SAM" id="Phobius"/>
    </source>
</evidence>
<evidence type="ECO:0000256" key="13">
    <source>
        <dbReference type="ARBA" id="ARBA00023214"/>
    </source>
</evidence>
<dbReference type="InterPro" id="IPR006028">
    <property type="entry name" value="GABAA/Glycine_rcpt"/>
</dbReference>
<dbReference type="PANTHER" id="PTHR18945">
    <property type="entry name" value="NEUROTRANSMITTER GATED ION CHANNEL"/>
    <property type="match status" value="1"/>
</dbReference>
<keyword evidence="5 18" id="KW-1133">Transmembrane helix</keyword>
<dbReference type="SUPFAM" id="SSF90112">
    <property type="entry name" value="Neurotransmitter-gated ion-channel transmembrane pore"/>
    <property type="match status" value="1"/>
</dbReference>
<evidence type="ECO:0000256" key="2">
    <source>
        <dbReference type="ARBA" id="ARBA00022475"/>
    </source>
</evidence>
<evidence type="ECO:0000256" key="17">
    <source>
        <dbReference type="ARBA" id="ARBA00034104"/>
    </source>
</evidence>
<comment type="subcellular location">
    <subcellularLocation>
        <location evidence="17">Postsynaptic cell membrane</location>
        <topology evidence="17">Multi-pass membrane protein</topology>
    </subcellularLocation>
</comment>
<evidence type="ECO:0000256" key="5">
    <source>
        <dbReference type="ARBA" id="ARBA00022989"/>
    </source>
</evidence>
<keyword evidence="1" id="KW-0813">Transport</keyword>
<keyword evidence="22" id="KW-1185">Reference proteome</keyword>
<evidence type="ECO:0000256" key="9">
    <source>
        <dbReference type="ARBA" id="ARBA00023157"/>
    </source>
</evidence>
<name>A0ABQ8LM26_LABRO</name>